<dbReference type="Gene3D" id="3.80.10.10">
    <property type="entry name" value="Ribonuclease Inhibitor"/>
    <property type="match status" value="1"/>
</dbReference>
<dbReference type="VEuPathDB" id="FungiDB:RhiirA1_413129"/>
<sequence>MMLLISDNNFSRQNLEFLEPFTNLSHLYLGTSNKELIQRGIYNRFQGSLKPLRNLKNLVKLDIYETDIDSGLEYLPSNLKSIIIDRSEPYRKEAKVNQLFSNLRPYRKESFSMKVFEPDFIEFYDLQEWRKANEKLIKKVKEEITSEVLLKEAKEQISQLQKELAEEKNKRLELERQLNNLQISDQPITQVVQSTSQSWNK</sequence>
<name>A0A2N1MYL4_9GLOM</name>
<comment type="caution">
    <text evidence="2">The sequence shown here is derived from an EMBL/GenBank/DDBJ whole genome shotgun (WGS) entry which is preliminary data.</text>
</comment>
<dbReference type="AlphaFoldDB" id="A0A2N1MYL4"/>
<reference evidence="2 3" key="2">
    <citation type="submission" date="2017-10" db="EMBL/GenBank/DDBJ databases">
        <title>Extensive intraspecific genome diversity in a model arbuscular mycorrhizal fungus.</title>
        <authorList>
            <person name="Chen E.C.H."/>
            <person name="Morin E."/>
            <person name="Baudet D."/>
            <person name="Noel J."/>
            <person name="Ndikumana S."/>
            <person name="Charron P."/>
            <person name="St-Onge C."/>
            <person name="Giorgi J."/>
            <person name="Grigoriev I.V."/>
            <person name="Roux C."/>
            <person name="Martin F.M."/>
            <person name="Corradi N."/>
        </authorList>
    </citation>
    <scope>NUCLEOTIDE SEQUENCE [LARGE SCALE GENOMIC DNA]</scope>
    <source>
        <strain evidence="2 3">C2</strain>
    </source>
</reference>
<accession>A0A2N1MYL4</accession>
<dbReference type="InterPro" id="IPR032675">
    <property type="entry name" value="LRR_dom_sf"/>
</dbReference>
<dbReference type="VEuPathDB" id="FungiDB:RhiirFUN_017996"/>
<feature type="coiled-coil region" evidence="1">
    <location>
        <begin position="143"/>
        <end position="184"/>
    </location>
</feature>
<evidence type="ECO:0000313" key="3">
    <source>
        <dbReference type="Proteomes" id="UP000233469"/>
    </source>
</evidence>
<evidence type="ECO:0000313" key="2">
    <source>
        <dbReference type="EMBL" id="PKK66752.1"/>
    </source>
</evidence>
<evidence type="ECO:0000256" key="1">
    <source>
        <dbReference type="SAM" id="Coils"/>
    </source>
</evidence>
<dbReference type="VEuPathDB" id="FungiDB:FUN_000598"/>
<keyword evidence="1" id="KW-0175">Coiled coil</keyword>
<dbReference type="Proteomes" id="UP000233469">
    <property type="component" value="Unassembled WGS sequence"/>
</dbReference>
<protein>
    <submittedName>
        <fullName evidence="2">Uncharacterized protein</fullName>
    </submittedName>
</protein>
<gene>
    <name evidence="2" type="ORF">RhiirC2_21282</name>
</gene>
<dbReference type="EMBL" id="LLXL01001052">
    <property type="protein sequence ID" value="PKK66752.1"/>
    <property type="molecule type" value="Genomic_DNA"/>
</dbReference>
<reference evidence="2 3" key="1">
    <citation type="submission" date="2016-04" db="EMBL/GenBank/DDBJ databases">
        <title>Genome analyses suggest a sexual origin of heterokaryosis in a supposedly ancient asexual fungus.</title>
        <authorList>
            <person name="Ropars J."/>
            <person name="Sedzielewska K."/>
            <person name="Noel J."/>
            <person name="Charron P."/>
            <person name="Farinelli L."/>
            <person name="Marton T."/>
            <person name="Kruger M."/>
            <person name="Pelin A."/>
            <person name="Brachmann A."/>
            <person name="Corradi N."/>
        </authorList>
    </citation>
    <scope>NUCLEOTIDE SEQUENCE [LARGE SCALE GENOMIC DNA]</scope>
    <source>
        <strain evidence="2 3">C2</strain>
    </source>
</reference>
<organism evidence="2 3">
    <name type="scientific">Rhizophagus irregularis</name>
    <dbReference type="NCBI Taxonomy" id="588596"/>
    <lineage>
        <taxon>Eukaryota</taxon>
        <taxon>Fungi</taxon>
        <taxon>Fungi incertae sedis</taxon>
        <taxon>Mucoromycota</taxon>
        <taxon>Glomeromycotina</taxon>
        <taxon>Glomeromycetes</taxon>
        <taxon>Glomerales</taxon>
        <taxon>Glomeraceae</taxon>
        <taxon>Rhizophagus</taxon>
    </lineage>
</organism>
<proteinExistence type="predicted"/>